<dbReference type="PIRSF" id="PIRSF021774">
    <property type="entry name" value="UCP021774"/>
    <property type="match status" value="1"/>
</dbReference>
<sequence length="129" mass="14743">MDFIYEVKTLKSFKQAIDSIKESLAENNFGVLWEMNIQDKLKEKGVDFKENFQILEICNPHKAKNVLEENMQVGYFLPCKVTVYERDGQVMIGMPKPTSLLGMMGETELGSIAEEVEEVLKRAIHDAVK</sequence>
<dbReference type="PANTHER" id="PTHR38342">
    <property type="entry name" value="SLR5037 PROTEIN"/>
    <property type="match status" value="1"/>
</dbReference>
<evidence type="ECO:0000313" key="2">
    <source>
        <dbReference type="EMBL" id="SHD78625.1"/>
    </source>
</evidence>
<dbReference type="RefSeq" id="WP_005588601.1">
    <property type="nucleotide sequence ID" value="NZ_LT669839.1"/>
</dbReference>
<proteinExistence type="predicted"/>
<gene>
    <name evidence="2" type="ORF">CUESP1_3300</name>
</gene>
<dbReference type="InterPro" id="IPR016796">
    <property type="entry name" value="UCP021774"/>
</dbReference>
<dbReference type="PANTHER" id="PTHR38342:SF1">
    <property type="entry name" value="SLR5037 PROTEIN"/>
    <property type="match status" value="1"/>
</dbReference>
<feature type="domain" description="DUF302" evidence="1">
    <location>
        <begin position="36"/>
        <end position="97"/>
    </location>
</feature>
<dbReference type="InterPro" id="IPR005180">
    <property type="entry name" value="DUF302"/>
</dbReference>
<dbReference type="SUPFAM" id="SSF103247">
    <property type="entry name" value="TT1751-like"/>
    <property type="match status" value="1"/>
</dbReference>
<evidence type="ECO:0000313" key="3">
    <source>
        <dbReference type="Proteomes" id="UP000245423"/>
    </source>
</evidence>
<evidence type="ECO:0000259" key="1">
    <source>
        <dbReference type="Pfam" id="PF03625"/>
    </source>
</evidence>
<dbReference type="AlphaFoldDB" id="M1ZHA4"/>
<accession>M1ZHA4</accession>
<dbReference type="EMBL" id="LT669839">
    <property type="protein sequence ID" value="SHD78625.1"/>
    <property type="molecule type" value="Genomic_DNA"/>
</dbReference>
<dbReference type="Gene3D" id="3.30.310.70">
    <property type="entry name" value="TT1751-like domain"/>
    <property type="match status" value="1"/>
</dbReference>
<keyword evidence="3" id="KW-1185">Reference proteome</keyword>
<organism evidence="2 3">
    <name type="scientific">[Clostridium] ultunense Esp</name>
    <dbReference type="NCBI Taxonomy" id="1288971"/>
    <lineage>
        <taxon>Bacteria</taxon>
        <taxon>Bacillati</taxon>
        <taxon>Bacillota</taxon>
        <taxon>Tissierellia</taxon>
        <taxon>Tissierellales</taxon>
        <taxon>Tepidimicrobiaceae</taxon>
        <taxon>Schnuerera</taxon>
    </lineage>
</organism>
<dbReference type="Pfam" id="PF03625">
    <property type="entry name" value="DUF302"/>
    <property type="match status" value="1"/>
</dbReference>
<reference evidence="2 3" key="1">
    <citation type="submission" date="2016-11" db="EMBL/GenBank/DDBJ databases">
        <authorList>
            <person name="Manzoor S."/>
        </authorList>
    </citation>
    <scope>NUCLEOTIDE SEQUENCE [LARGE SCALE GENOMIC DNA]</scope>
    <source>
        <strain evidence="2">Clostridium ultunense strain Esp</strain>
    </source>
</reference>
<dbReference type="HOGENOM" id="CLU_126998_2_0_9"/>
<protein>
    <recommendedName>
        <fullName evidence="1">DUF302 domain-containing protein</fullName>
    </recommendedName>
</protein>
<dbReference type="Proteomes" id="UP000245423">
    <property type="component" value="Chromosome 1"/>
</dbReference>
<dbReference type="InterPro" id="IPR035923">
    <property type="entry name" value="TT1751-like_sf"/>
</dbReference>
<dbReference type="CDD" id="cd14797">
    <property type="entry name" value="DUF302"/>
    <property type="match status" value="1"/>
</dbReference>
<dbReference type="OrthoDB" id="9791067at2"/>
<name>M1ZHA4_9FIRM</name>